<dbReference type="Pfam" id="PF08530">
    <property type="entry name" value="PepX_C"/>
    <property type="match status" value="1"/>
</dbReference>
<protein>
    <submittedName>
        <fullName evidence="3">X-Pro dipeptidyl-peptidase domain-containing protein, putative</fullName>
    </submittedName>
</protein>
<keyword evidence="4" id="KW-1185">Reference proteome</keyword>
<dbReference type="SUPFAM" id="SSF53474">
    <property type="entry name" value="alpha/beta-Hydrolases"/>
    <property type="match status" value="1"/>
</dbReference>
<name>U6KLF9_EIMTE</name>
<dbReference type="Gene3D" id="3.40.50.1820">
    <property type="entry name" value="alpha/beta hydrolase"/>
    <property type="match status" value="1"/>
</dbReference>
<dbReference type="VEuPathDB" id="ToxoDB:ETH2_0942200"/>
<reference evidence="3" key="2">
    <citation type="submission" date="2013-10" db="EMBL/GenBank/DDBJ databases">
        <authorList>
            <person name="Aslett M."/>
        </authorList>
    </citation>
    <scope>NUCLEOTIDE SEQUENCE [LARGE SCALE GENOMIC DNA]</scope>
    <source>
        <strain evidence="3">Houghton</strain>
    </source>
</reference>
<dbReference type="VEuPathDB" id="ToxoDB:ETH_00012555"/>
<dbReference type="Proteomes" id="UP000030747">
    <property type="component" value="Unassembled WGS sequence"/>
</dbReference>
<dbReference type="InterPro" id="IPR029058">
    <property type="entry name" value="AB_hydrolase_fold"/>
</dbReference>
<dbReference type="AlphaFoldDB" id="U6KLF9"/>
<dbReference type="SMART" id="SM00939">
    <property type="entry name" value="PepX_C"/>
    <property type="match status" value="1"/>
</dbReference>
<dbReference type="InterPro" id="IPR008979">
    <property type="entry name" value="Galactose-bd-like_sf"/>
</dbReference>
<dbReference type="RefSeq" id="XP_013228499.1">
    <property type="nucleotide sequence ID" value="XM_013373045.1"/>
</dbReference>
<feature type="compositionally biased region" description="Low complexity" evidence="1">
    <location>
        <begin position="682"/>
        <end position="698"/>
    </location>
</feature>
<dbReference type="OrthoDB" id="416441at2759"/>
<dbReference type="GeneID" id="25251678"/>
<evidence type="ECO:0000313" key="3">
    <source>
        <dbReference type="EMBL" id="CDJ37661.1"/>
    </source>
</evidence>
<sequence length="757" mass="80272">MTAAVNSVQFHDDKIKLDEQTEAAAASFGVTQDIMQKLAEKKVSLLAVGGFCDSATARGAIRLFSYMKEHAPESRPQLILGNWSHGGRRSCDPFGGSFSCFENDLYKTILRFFDCKLKNKCWGGAEDELPVHYWQHSYSRAAALLQQSCSRTAAELQQDCSMAQQSCSRAAAELQQSCSRAAAAECAAAAAAGWGVQTAEELSSAAAEGLEVLGLHAHADGLEHALHDITQRVQLYASLLQLQEEADGAAEEEDPAAAAAAAAAPTGAAAAAAAAAVTPLKALFGLPKDPKRKPSRLSRLIAAFVAALSLKRIQSSKTNPKSSSRMQQLKQLFKNDSNAYLMTTEAAASSPGYLDYEVEYLSSSGLYSRWTIAQHPFRLSVNYGNRLYPKREFPSFSLTVVPSLPPGEPSGAASVLQLLLLPEKNGANAQQNRRESAENAAQPPRSSLYLQQQQQQRAQPLSFLSPPLLLPTDFVGSAFLQLSIQVFNCNELTLFAYLEDVDLLTGYAHYVTEGQVVASNRPLQVRSDLPVGAYGRVERTFNRKENRPIDERGETVDVSLNFEPNAWTFRPGHSLRLVLTGSDLGNFRLPVGAEALLPAEWRLLTGSALLSVPARVRGGGSSAAAAPRTWNAARATIAAERLPLGAPGPGGPGPSPGPGAPRGHRGAPGAPTGRRGGPPQAPRGAPAGPERAPEETGALGRPQEELLGKLRTPGAPKRTPGGPQGPPGGPRGPLGGPPGAPMGSGSRKEEAGLGFRL</sequence>
<feature type="compositionally biased region" description="Low complexity" evidence="1">
    <location>
        <begin position="442"/>
        <end position="451"/>
    </location>
</feature>
<organism evidence="3 4">
    <name type="scientific">Eimeria tenella</name>
    <name type="common">Coccidian parasite</name>
    <dbReference type="NCBI Taxonomy" id="5802"/>
    <lineage>
        <taxon>Eukaryota</taxon>
        <taxon>Sar</taxon>
        <taxon>Alveolata</taxon>
        <taxon>Apicomplexa</taxon>
        <taxon>Conoidasida</taxon>
        <taxon>Coccidia</taxon>
        <taxon>Eucoccidiorida</taxon>
        <taxon>Eimeriorina</taxon>
        <taxon>Eimeriidae</taxon>
        <taxon>Eimeria</taxon>
    </lineage>
</organism>
<dbReference type="EMBL" id="HG673773">
    <property type="protein sequence ID" value="CDJ37661.1"/>
    <property type="molecule type" value="Genomic_DNA"/>
</dbReference>
<proteinExistence type="predicted"/>
<dbReference type="SUPFAM" id="SSF49785">
    <property type="entry name" value="Galactose-binding domain-like"/>
    <property type="match status" value="1"/>
</dbReference>
<gene>
    <name evidence="3" type="ORF">ETH_00012555</name>
</gene>
<dbReference type="InterPro" id="IPR013736">
    <property type="entry name" value="Xaa-Pro_dipept_C"/>
</dbReference>
<dbReference type="Gene3D" id="2.60.120.260">
    <property type="entry name" value="Galactose-binding domain-like"/>
    <property type="match status" value="1"/>
</dbReference>
<evidence type="ECO:0000256" key="1">
    <source>
        <dbReference type="SAM" id="MobiDB-lite"/>
    </source>
</evidence>
<dbReference type="GO" id="GO:0008239">
    <property type="term" value="F:dipeptidyl-peptidase activity"/>
    <property type="evidence" value="ECO:0007669"/>
    <property type="project" value="InterPro"/>
</dbReference>
<feature type="region of interest" description="Disordered" evidence="1">
    <location>
        <begin position="427"/>
        <end position="451"/>
    </location>
</feature>
<reference evidence="3" key="1">
    <citation type="submission" date="2013-10" db="EMBL/GenBank/DDBJ databases">
        <title>Genomic analysis of the causative agents of coccidiosis in chickens.</title>
        <authorList>
            <person name="Reid A.J."/>
            <person name="Blake D."/>
            <person name="Billington K."/>
            <person name="Browne H."/>
            <person name="Dunn M."/>
            <person name="Hung S."/>
            <person name="Kawahara F."/>
            <person name="Miranda-Saavedra D."/>
            <person name="Mourier T."/>
            <person name="Nagra H."/>
            <person name="Otto T.D."/>
            <person name="Rawlings N."/>
            <person name="Sanchez A."/>
            <person name="Sanders M."/>
            <person name="Subramaniam C."/>
            <person name="Tay Y."/>
            <person name="Dear P."/>
            <person name="Doerig C."/>
            <person name="Gruber A."/>
            <person name="Parkinson J."/>
            <person name="Shirley M."/>
            <person name="Wan K.L."/>
            <person name="Berriman M."/>
            <person name="Tomley F."/>
            <person name="Pain A."/>
        </authorList>
    </citation>
    <scope>NUCLEOTIDE SEQUENCE [LARGE SCALE GENOMIC DNA]</scope>
    <source>
        <strain evidence="3">Houghton</strain>
    </source>
</reference>
<feature type="domain" description="Xaa-Pro dipeptidyl-peptidase C-terminal" evidence="2">
    <location>
        <begin position="366"/>
        <end position="614"/>
    </location>
</feature>
<evidence type="ECO:0000313" key="4">
    <source>
        <dbReference type="Proteomes" id="UP000030747"/>
    </source>
</evidence>
<feature type="compositionally biased region" description="Pro residues" evidence="1">
    <location>
        <begin position="723"/>
        <end position="740"/>
    </location>
</feature>
<accession>U6KLF9</accession>
<evidence type="ECO:0000259" key="2">
    <source>
        <dbReference type="SMART" id="SM00939"/>
    </source>
</evidence>
<feature type="compositionally biased region" description="Pro residues" evidence="1">
    <location>
        <begin position="649"/>
        <end position="659"/>
    </location>
</feature>
<feature type="region of interest" description="Disordered" evidence="1">
    <location>
        <begin position="642"/>
        <end position="757"/>
    </location>
</feature>